<dbReference type="PROSITE" id="PS00519">
    <property type="entry name" value="HTH_ASNC_1"/>
    <property type="match status" value="1"/>
</dbReference>
<accession>A0A1H0SEA3</accession>
<evidence type="ECO:0000256" key="1">
    <source>
        <dbReference type="SAM" id="Phobius"/>
    </source>
</evidence>
<dbReference type="Pfam" id="PF13412">
    <property type="entry name" value="HTH_24"/>
    <property type="match status" value="1"/>
</dbReference>
<keyword evidence="3" id="KW-1185">Reference proteome</keyword>
<keyword evidence="1" id="KW-0812">Transmembrane</keyword>
<comment type="caution">
    <text evidence="2">The sequence shown here is derived from an EMBL/GenBank/DDBJ whole genome shotgun (WGS) entry which is preliminary data.</text>
</comment>
<organism evidence="2 3">
    <name type="scientific">Filomicrobium insigne</name>
    <dbReference type="NCBI Taxonomy" id="418854"/>
    <lineage>
        <taxon>Bacteria</taxon>
        <taxon>Pseudomonadati</taxon>
        <taxon>Pseudomonadota</taxon>
        <taxon>Alphaproteobacteria</taxon>
        <taxon>Hyphomicrobiales</taxon>
        <taxon>Hyphomicrobiaceae</taxon>
        <taxon>Filomicrobium</taxon>
    </lineage>
</organism>
<dbReference type="Proteomes" id="UP000198795">
    <property type="component" value="Unassembled WGS sequence"/>
</dbReference>
<gene>
    <name evidence="2" type="ORF">SAMN04488061_2862</name>
</gene>
<dbReference type="InterPro" id="IPR019885">
    <property type="entry name" value="Tscrpt_reg_HTH_AsnC-type_CS"/>
</dbReference>
<keyword evidence="1" id="KW-1133">Transmembrane helix</keyword>
<dbReference type="SUPFAM" id="SSF46785">
    <property type="entry name" value="Winged helix' DNA-binding domain"/>
    <property type="match status" value="1"/>
</dbReference>
<dbReference type="PRINTS" id="PR00033">
    <property type="entry name" value="HTHASNC"/>
</dbReference>
<feature type="transmembrane region" description="Helical" evidence="1">
    <location>
        <begin position="223"/>
        <end position="244"/>
    </location>
</feature>
<dbReference type="InterPro" id="IPR036388">
    <property type="entry name" value="WH-like_DNA-bd_sf"/>
</dbReference>
<name>A0A1H0SEA3_9HYPH</name>
<dbReference type="InterPro" id="IPR000485">
    <property type="entry name" value="AsnC-type_HTH_dom"/>
</dbReference>
<evidence type="ECO:0000313" key="2">
    <source>
        <dbReference type="EMBL" id="SDP40132.1"/>
    </source>
</evidence>
<dbReference type="CDD" id="cd00090">
    <property type="entry name" value="HTH_ARSR"/>
    <property type="match status" value="1"/>
</dbReference>
<feature type="transmembrane region" description="Helical" evidence="1">
    <location>
        <begin position="51"/>
        <end position="72"/>
    </location>
</feature>
<evidence type="ECO:0000313" key="3">
    <source>
        <dbReference type="Proteomes" id="UP000198795"/>
    </source>
</evidence>
<proteinExistence type="predicted"/>
<dbReference type="RefSeq" id="WP_090229658.1">
    <property type="nucleotide sequence ID" value="NZ_FNJC01000004.1"/>
</dbReference>
<protein>
    <submittedName>
        <fullName evidence="2">Helix-turn-helix domain-containing protein</fullName>
    </submittedName>
</protein>
<dbReference type="InterPro" id="IPR011991">
    <property type="entry name" value="ArsR-like_HTH"/>
</dbReference>
<feature type="transmembrane region" description="Helical" evidence="1">
    <location>
        <begin position="79"/>
        <end position="100"/>
    </location>
</feature>
<dbReference type="Gene3D" id="1.10.10.10">
    <property type="entry name" value="Winged helix-like DNA-binding domain superfamily/Winged helix DNA-binding domain"/>
    <property type="match status" value="1"/>
</dbReference>
<sequence length="319" mass="33800">MKCTTIFAGALAIAIGLGATTVDVWSNVEFIAGDTVRNPADLADLTNWNSLMAATVAIAVASFGALGGAAAAWRLRARLISCGLLFAWICAAAFSLSATLDRAGSQRDNAIHAQRSHNVQIDRVAAAITTQRARLKAATQAEADECKGYKAGVSKDEGWPKCITAKGEIKSATNEIGELEATLAGLGAEKVEDSMGSRVAALFPFLTPGQVATYQPITLPVSLFFFGQFFPALGFLLWSSVLAVPAPQSQQTAQVMRDITPVHPVIAALPAGKAISNKALARQLGLSEATASRRVRDLRRQGLLTVERRGRELAIRRLS</sequence>
<keyword evidence="1" id="KW-0472">Membrane</keyword>
<dbReference type="EMBL" id="FNJC01000004">
    <property type="protein sequence ID" value="SDP40132.1"/>
    <property type="molecule type" value="Genomic_DNA"/>
</dbReference>
<dbReference type="InterPro" id="IPR036390">
    <property type="entry name" value="WH_DNA-bd_sf"/>
</dbReference>
<reference evidence="2 3" key="1">
    <citation type="submission" date="2016-10" db="EMBL/GenBank/DDBJ databases">
        <authorList>
            <person name="Varghese N."/>
            <person name="Submissions S."/>
        </authorList>
    </citation>
    <scope>NUCLEOTIDE SEQUENCE [LARGE SCALE GENOMIC DNA]</scope>
    <source>
        <strain evidence="2 3">CGMCC 1.6497</strain>
    </source>
</reference>